<keyword evidence="3" id="KW-0067">ATP-binding</keyword>
<protein>
    <submittedName>
        <fullName evidence="3">ATP-binding protein</fullName>
    </submittedName>
</protein>
<keyword evidence="3" id="KW-0547">Nucleotide-binding</keyword>
<feature type="domain" description="Histidine kinase/HSP90-like ATPase" evidence="2">
    <location>
        <begin position="26"/>
        <end position="137"/>
    </location>
</feature>
<keyword evidence="1" id="KW-0418">Kinase</keyword>
<dbReference type="Gene3D" id="3.30.565.10">
    <property type="entry name" value="Histidine kinase-like ATPase, C-terminal domain"/>
    <property type="match status" value="1"/>
</dbReference>
<organism evidence="3 4">
    <name type="scientific">Streptomyces paludis</name>
    <dbReference type="NCBI Taxonomy" id="2282738"/>
    <lineage>
        <taxon>Bacteria</taxon>
        <taxon>Bacillati</taxon>
        <taxon>Actinomycetota</taxon>
        <taxon>Actinomycetes</taxon>
        <taxon>Kitasatosporales</taxon>
        <taxon>Streptomycetaceae</taxon>
        <taxon>Streptomyces</taxon>
    </lineage>
</organism>
<proteinExistence type="predicted"/>
<dbReference type="RefSeq" id="WP_114660497.1">
    <property type="nucleotide sequence ID" value="NZ_CP031194.1"/>
</dbReference>
<dbReference type="KEGG" id="spad:DVK44_17485"/>
<gene>
    <name evidence="3" type="ORF">DVK44_17485</name>
</gene>
<reference evidence="4" key="1">
    <citation type="submission" date="2018-07" db="EMBL/GenBank/DDBJ databases">
        <authorList>
            <person name="Zhao J."/>
        </authorList>
    </citation>
    <scope>NUCLEOTIDE SEQUENCE [LARGE SCALE GENOMIC DNA]</scope>
    <source>
        <strain evidence="4">GSSD-12</strain>
    </source>
</reference>
<dbReference type="OrthoDB" id="4251531at2"/>
<dbReference type="Proteomes" id="UP000253868">
    <property type="component" value="Chromosome"/>
</dbReference>
<dbReference type="CDD" id="cd16936">
    <property type="entry name" value="HATPase_RsbW-like"/>
    <property type="match status" value="1"/>
</dbReference>
<keyword evidence="4" id="KW-1185">Reference proteome</keyword>
<dbReference type="EMBL" id="CP031194">
    <property type="protein sequence ID" value="AXG79164.1"/>
    <property type="molecule type" value="Genomic_DNA"/>
</dbReference>
<dbReference type="GO" id="GO:0004674">
    <property type="term" value="F:protein serine/threonine kinase activity"/>
    <property type="evidence" value="ECO:0007669"/>
    <property type="project" value="UniProtKB-KW"/>
</dbReference>
<dbReference type="AlphaFoldDB" id="A0A345HR40"/>
<dbReference type="PANTHER" id="PTHR35526">
    <property type="entry name" value="ANTI-SIGMA-F FACTOR RSBW-RELATED"/>
    <property type="match status" value="1"/>
</dbReference>
<dbReference type="GO" id="GO:0005524">
    <property type="term" value="F:ATP binding"/>
    <property type="evidence" value="ECO:0007669"/>
    <property type="project" value="UniProtKB-KW"/>
</dbReference>
<evidence type="ECO:0000313" key="4">
    <source>
        <dbReference type="Proteomes" id="UP000253868"/>
    </source>
</evidence>
<evidence type="ECO:0000259" key="2">
    <source>
        <dbReference type="Pfam" id="PF13581"/>
    </source>
</evidence>
<sequence>MGRGARCGGGAVSRAPVVCRWKRHARSVGPARAELRKTLALWGLGAVEEAAVLVLSELVTNAVRHAQVAPGREIKTRFSLVAEGLRIEVHDACSVRPERRRVVGDDACEGRGLVIVEALADSWVAADRHGVGKVVWALLRHSEVNDSVGGKR</sequence>
<keyword evidence="1" id="KW-0723">Serine/threonine-protein kinase</keyword>
<evidence type="ECO:0000313" key="3">
    <source>
        <dbReference type="EMBL" id="AXG79164.1"/>
    </source>
</evidence>
<dbReference type="InterPro" id="IPR036890">
    <property type="entry name" value="HATPase_C_sf"/>
</dbReference>
<dbReference type="InterPro" id="IPR050267">
    <property type="entry name" value="Anti-sigma-factor_SerPK"/>
</dbReference>
<dbReference type="SUPFAM" id="SSF55874">
    <property type="entry name" value="ATPase domain of HSP90 chaperone/DNA topoisomerase II/histidine kinase"/>
    <property type="match status" value="1"/>
</dbReference>
<dbReference type="Pfam" id="PF13581">
    <property type="entry name" value="HATPase_c_2"/>
    <property type="match status" value="1"/>
</dbReference>
<evidence type="ECO:0000256" key="1">
    <source>
        <dbReference type="ARBA" id="ARBA00022527"/>
    </source>
</evidence>
<keyword evidence="1" id="KW-0808">Transferase</keyword>
<name>A0A345HR40_9ACTN</name>
<dbReference type="InterPro" id="IPR003594">
    <property type="entry name" value="HATPase_dom"/>
</dbReference>
<dbReference type="PANTHER" id="PTHR35526:SF3">
    <property type="entry name" value="ANTI-SIGMA-F FACTOR RSBW"/>
    <property type="match status" value="1"/>
</dbReference>
<accession>A0A345HR40</accession>